<evidence type="ECO:0000313" key="2">
    <source>
        <dbReference type="EMBL" id="EKM57182.1"/>
    </source>
</evidence>
<keyword evidence="3" id="KW-1185">Reference proteome</keyword>
<dbReference type="InParanoid" id="K5X2Z7"/>
<dbReference type="AlphaFoldDB" id="K5X2Z7"/>
<reference evidence="2 3" key="1">
    <citation type="journal article" date="2012" name="BMC Genomics">
        <title>Comparative genomics of the white-rot fungi, Phanerochaete carnosa and P. chrysosporium, to elucidate the genetic basis of the distinct wood types they colonize.</title>
        <authorList>
            <person name="Suzuki H."/>
            <person name="MacDonald J."/>
            <person name="Syed K."/>
            <person name="Salamov A."/>
            <person name="Hori C."/>
            <person name="Aerts A."/>
            <person name="Henrissat B."/>
            <person name="Wiebenga A."/>
            <person name="vanKuyk P.A."/>
            <person name="Barry K."/>
            <person name="Lindquist E."/>
            <person name="LaButti K."/>
            <person name="Lapidus A."/>
            <person name="Lucas S."/>
            <person name="Coutinho P."/>
            <person name="Gong Y."/>
            <person name="Samejima M."/>
            <person name="Mahadevan R."/>
            <person name="Abou-Zaid M."/>
            <person name="de Vries R.P."/>
            <person name="Igarashi K."/>
            <person name="Yadav J.S."/>
            <person name="Grigoriev I.V."/>
            <person name="Master E.R."/>
        </authorList>
    </citation>
    <scope>NUCLEOTIDE SEQUENCE [LARGE SCALE GENOMIC DNA]</scope>
    <source>
        <strain evidence="2 3">HHB-10118-sp</strain>
    </source>
</reference>
<sequence length="214" mass="22915">MYKLIRRISSTFLPRPDRPWNDDATSNAPQIGKKRRMSDDEEVPAPASMKKHRTGLRAEDTVILEEPSEETQEQEGTTDGVKEVTEGVREVELEDNTEADASEEPVTTETAAAVPLPDSPVLEAQTETIESVSPEALAEVKAEAAEHPEDSTMEPAASEAGEEKAVEKTGTDTAEGIATSDATSTAGFDVATHATTYETALEGEKAREAATEVA</sequence>
<gene>
    <name evidence="2" type="ORF">PHACADRAFT_254770</name>
</gene>
<dbReference type="GeneID" id="18916145"/>
<accession>K5X2Z7</accession>
<dbReference type="OrthoDB" id="3269227at2759"/>
<organism evidence="2 3">
    <name type="scientific">Phanerochaete carnosa (strain HHB-10118-sp)</name>
    <name type="common">White-rot fungus</name>
    <name type="synonym">Peniophora carnosa</name>
    <dbReference type="NCBI Taxonomy" id="650164"/>
    <lineage>
        <taxon>Eukaryota</taxon>
        <taxon>Fungi</taxon>
        <taxon>Dikarya</taxon>
        <taxon>Basidiomycota</taxon>
        <taxon>Agaricomycotina</taxon>
        <taxon>Agaricomycetes</taxon>
        <taxon>Polyporales</taxon>
        <taxon>Phanerochaetaceae</taxon>
        <taxon>Phanerochaete</taxon>
    </lineage>
</organism>
<dbReference type="KEGG" id="pco:PHACADRAFT_254770"/>
<dbReference type="Proteomes" id="UP000008370">
    <property type="component" value="Unassembled WGS sequence"/>
</dbReference>
<name>K5X2Z7_PHACS</name>
<evidence type="ECO:0000256" key="1">
    <source>
        <dbReference type="SAM" id="MobiDB-lite"/>
    </source>
</evidence>
<proteinExistence type="predicted"/>
<dbReference type="STRING" id="650164.K5X2Z7"/>
<dbReference type="EMBL" id="JH930471">
    <property type="protein sequence ID" value="EKM57182.1"/>
    <property type="molecule type" value="Genomic_DNA"/>
</dbReference>
<feature type="compositionally biased region" description="Basic and acidic residues" evidence="1">
    <location>
        <begin position="138"/>
        <end position="150"/>
    </location>
</feature>
<feature type="compositionally biased region" description="Basic and acidic residues" evidence="1">
    <location>
        <begin position="80"/>
        <end position="91"/>
    </location>
</feature>
<dbReference type="RefSeq" id="XP_007395003.1">
    <property type="nucleotide sequence ID" value="XM_007394941.1"/>
</dbReference>
<evidence type="ECO:0000313" key="3">
    <source>
        <dbReference type="Proteomes" id="UP000008370"/>
    </source>
</evidence>
<feature type="compositionally biased region" description="Acidic residues" evidence="1">
    <location>
        <begin position="62"/>
        <end position="73"/>
    </location>
</feature>
<feature type="region of interest" description="Disordered" evidence="1">
    <location>
        <begin position="133"/>
        <end position="181"/>
    </location>
</feature>
<feature type="compositionally biased region" description="Acidic residues" evidence="1">
    <location>
        <begin position="92"/>
        <end position="103"/>
    </location>
</feature>
<dbReference type="HOGENOM" id="CLU_092894_1_0_1"/>
<feature type="compositionally biased region" description="Basic and acidic residues" evidence="1">
    <location>
        <begin position="161"/>
        <end position="170"/>
    </location>
</feature>
<feature type="region of interest" description="Disordered" evidence="1">
    <location>
        <begin position="1"/>
        <end position="120"/>
    </location>
</feature>
<protein>
    <submittedName>
        <fullName evidence="2">Uncharacterized protein</fullName>
    </submittedName>
</protein>